<feature type="region of interest" description="Disordered" evidence="10">
    <location>
        <begin position="422"/>
        <end position="527"/>
    </location>
</feature>
<feature type="binding site" evidence="8">
    <location>
        <position position="556"/>
    </location>
    <ligand>
        <name>Zn(2+)</name>
        <dbReference type="ChEBI" id="CHEBI:29105"/>
        <label>1</label>
    </ligand>
</feature>
<dbReference type="AlphaFoldDB" id="A0A2A2KUH0"/>
<dbReference type="InterPro" id="IPR028651">
    <property type="entry name" value="ING_fam"/>
</dbReference>
<dbReference type="PANTHER" id="PTHR10333">
    <property type="entry name" value="INHIBITOR OF GROWTH PROTEIN"/>
    <property type="match status" value="1"/>
</dbReference>
<keyword evidence="3 8" id="KW-0479">Metal-binding</keyword>
<feature type="binding site" evidence="8">
    <location>
        <position position="534"/>
    </location>
    <ligand>
        <name>Zn(2+)</name>
        <dbReference type="ChEBI" id="CHEBI:29105"/>
        <label>1</label>
    </ligand>
</feature>
<feature type="binding site" evidence="8">
    <location>
        <position position="572"/>
    </location>
    <ligand>
        <name>Zn(2+)</name>
        <dbReference type="ChEBI" id="CHEBI:29105"/>
        <label>2</label>
    </ligand>
</feature>
<evidence type="ECO:0000256" key="5">
    <source>
        <dbReference type="ARBA" id="ARBA00022833"/>
    </source>
</evidence>
<evidence type="ECO:0000313" key="13">
    <source>
        <dbReference type="Proteomes" id="UP000218231"/>
    </source>
</evidence>
<feature type="region of interest" description="Disordered" evidence="10">
    <location>
        <begin position="181"/>
        <end position="207"/>
    </location>
</feature>
<feature type="compositionally biased region" description="Acidic residues" evidence="10">
    <location>
        <begin position="460"/>
        <end position="472"/>
    </location>
</feature>
<name>A0A2A2KUH0_9BILA</name>
<comment type="similarity">
    <text evidence="2">Belongs to the ING family.</text>
</comment>
<feature type="region of interest" description="Disordered" evidence="10">
    <location>
        <begin position="302"/>
        <end position="349"/>
    </location>
</feature>
<keyword evidence="13" id="KW-1185">Reference proteome</keyword>
<evidence type="ECO:0000256" key="9">
    <source>
        <dbReference type="PROSITE-ProRule" id="PRU00146"/>
    </source>
</evidence>
<dbReference type="InterPro" id="IPR001965">
    <property type="entry name" value="Znf_PHD"/>
</dbReference>
<feature type="compositionally biased region" description="Basic residues" evidence="10">
    <location>
        <begin position="510"/>
        <end position="521"/>
    </location>
</feature>
<feature type="compositionally biased region" description="Low complexity" evidence="10">
    <location>
        <begin position="422"/>
        <end position="447"/>
    </location>
</feature>
<evidence type="ECO:0000256" key="6">
    <source>
        <dbReference type="ARBA" id="ARBA00023242"/>
    </source>
</evidence>
<dbReference type="GO" id="GO:0008270">
    <property type="term" value="F:zinc ion binding"/>
    <property type="evidence" value="ECO:0007669"/>
    <property type="project" value="UniProtKB-KW"/>
</dbReference>
<evidence type="ECO:0000256" key="3">
    <source>
        <dbReference type="ARBA" id="ARBA00022723"/>
    </source>
</evidence>
<keyword evidence="6" id="KW-0539">Nucleus</keyword>
<feature type="compositionally biased region" description="Polar residues" evidence="10">
    <location>
        <begin position="604"/>
        <end position="616"/>
    </location>
</feature>
<dbReference type="InterPro" id="IPR019786">
    <property type="entry name" value="Zinc_finger_PHD-type_CS"/>
</dbReference>
<dbReference type="GO" id="GO:0005634">
    <property type="term" value="C:nucleus"/>
    <property type="evidence" value="ECO:0007669"/>
    <property type="project" value="UniProtKB-SubCell"/>
</dbReference>
<feature type="region of interest" description="Disordered" evidence="10">
    <location>
        <begin position="581"/>
        <end position="616"/>
    </location>
</feature>
<feature type="site" description="Histone H3K4me3 binding" evidence="7">
    <location>
        <position position="546"/>
    </location>
</feature>
<feature type="site" description="Histone H3K4me3 binding" evidence="7">
    <location>
        <position position="554"/>
    </location>
</feature>
<evidence type="ECO:0000256" key="8">
    <source>
        <dbReference type="PIRSR" id="PIRSR628651-51"/>
    </source>
</evidence>
<dbReference type="EMBL" id="LIAE01007706">
    <property type="protein sequence ID" value="PAV77423.1"/>
    <property type="molecule type" value="Genomic_DNA"/>
</dbReference>
<comment type="subcellular location">
    <subcellularLocation>
        <location evidence="1">Nucleus</location>
    </subcellularLocation>
</comment>
<feature type="binding site" evidence="8">
    <location>
        <position position="545"/>
    </location>
    <ligand>
        <name>Zn(2+)</name>
        <dbReference type="ChEBI" id="CHEBI:29105"/>
        <label>2</label>
    </ligand>
</feature>
<feature type="compositionally biased region" description="Acidic residues" evidence="10">
    <location>
        <begin position="181"/>
        <end position="192"/>
    </location>
</feature>
<evidence type="ECO:0000256" key="1">
    <source>
        <dbReference type="ARBA" id="ARBA00004123"/>
    </source>
</evidence>
<keyword evidence="4 9" id="KW-0863">Zinc-finger</keyword>
<evidence type="ECO:0000256" key="2">
    <source>
        <dbReference type="ARBA" id="ARBA00010210"/>
    </source>
</evidence>
<organism evidence="12 13">
    <name type="scientific">Diploscapter pachys</name>
    <dbReference type="NCBI Taxonomy" id="2018661"/>
    <lineage>
        <taxon>Eukaryota</taxon>
        <taxon>Metazoa</taxon>
        <taxon>Ecdysozoa</taxon>
        <taxon>Nematoda</taxon>
        <taxon>Chromadorea</taxon>
        <taxon>Rhabditida</taxon>
        <taxon>Rhabditina</taxon>
        <taxon>Rhabditomorpha</taxon>
        <taxon>Rhabditoidea</taxon>
        <taxon>Rhabditidae</taxon>
        <taxon>Diploscapter</taxon>
    </lineage>
</organism>
<dbReference type="CDD" id="cd15505">
    <property type="entry name" value="PHD_ING"/>
    <property type="match status" value="1"/>
</dbReference>
<feature type="domain" description="PHD-type" evidence="11">
    <location>
        <begin position="529"/>
        <end position="578"/>
    </location>
</feature>
<dbReference type="InterPro" id="IPR019787">
    <property type="entry name" value="Znf_PHD-finger"/>
</dbReference>
<proteinExistence type="inferred from homology"/>
<dbReference type="STRING" id="2018661.A0A2A2KUH0"/>
<feature type="site" description="Histone H3K4me3 binding" evidence="7">
    <location>
        <position position="531"/>
    </location>
</feature>
<evidence type="ECO:0000256" key="10">
    <source>
        <dbReference type="SAM" id="MobiDB-lite"/>
    </source>
</evidence>
<evidence type="ECO:0000313" key="12">
    <source>
        <dbReference type="EMBL" id="PAV77423.1"/>
    </source>
</evidence>
<feature type="compositionally biased region" description="Polar residues" evidence="10">
    <location>
        <begin position="302"/>
        <end position="315"/>
    </location>
</feature>
<evidence type="ECO:0000256" key="7">
    <source>
        <dbReference type="PIRSR" id="PIRSR628651-50"/>
    </source>
</evidence>
<dbReference type="FunFam" id="3.30.40.10:FF:000021">
    <property type="entry name" value="Inhibitor of growth 2b"/>
    <property type="match status" value="1"/>
</dbReference>
<dbReference type="SUPFAM" id="SSF57903">
    <property type="entry name" value="FYVE/PHD zinc finger"/>
    <property type="match status" value="1"/>
</dbReference>
<evidence type="ECO:0000256" key="4">
    <source>
        <dbReference type="ARBA" id="ARBA00022771"/>
    </source>
</evidence>
<dbReference type="Proteomes" id="UP000218231">
    <property type="component" value="Unassembled WGS sequence"/>
</dbReference>
<accession>A0A2A2KUH0</accession>
<keyword evidence="5 8" id="KW-0862">Zinc</keyword>
<feature type="binding site" evidence="8">
    <location>
        <position position="550"/>
    </location>
    <ligand>
        <name>Zn(2+)</name>
        <dbReference type="ChEBI" id="CHEBI:29105"/>
        <label>2</label>
    </ligand>
</feature>
<dbReference type="SMART" id="SM00249">
    <property type="entry name" value="PHD"/>
    <property type="match status" value="1"/>
</dbReference>
<feature type="region of interest" description="Disordered" evidence="10">
    <location>
        <begin position="40"/>
        <end position="130"/>
    </location>
</feature>
<feature type="binding site" evidence="8">
    <location>
        <position position="559"/>
    </location>
    <ligand>
        <name>Zn(2+)</name>
        <dbReference type="ChEBI" id="CHEBI:29105"/>
        <label>1</label>
    </ligand>
</feature>
<feature type="compositionally biased region" description="Basic and acidic residues" evidence="10">
    <location>
        <begin position="481"/>
        <end position="509"/>
    </location>
</feature>
<reference evidence="12 13" key="1">
    <citation type="journal article" date="2017" name="Curr. Biol.">
        <title>Genome architecture and evolution of a unichromosomal asexual nematode.</title>
        <authorList>
            <person name="Fradin H."/>
            <person name="Zegar C."/>
            <person name="Gutwein M."/>
            <person name="Lucas J."/>
            <person name="Kovtun M."/>
            <person name="Corcoran D."/>
            <person name="Baugh L.R."/>
            <person name="Kiontke K."/>
            <person name="Gunsalus K."/>
            <person name="Fitch D.H."/>
            <person name="Piano F."/>
        </authorList>
    </citation>
    <scope>NUCLEOTIDE SEQUENCE [LARGE SCALE GENOMIC DNA]</scope>
    <source>
        <strain evidence="12">PF1309</strain>
    </source>
</reference>
<feature type="compositionally biased region" description="Low complexity" evidence="10">
    <location>
        <begin position="587"/>
        <end position="603"/>
    </location>
</feature>
<dbReference type="InterPro" id="IPR013083">
    <property type="entry name" value="Znf_RING/FYVE/PHD"/>
</dbReference>
<feature type="binding site" evidence="8">
    <location>
        <position position="575"/>
    </location>
    <ligand>
        <name>Zn(2+)</name>
        <dbReference type="ChEBI" id="CHEBI:29105"/>
        <label>2</label>
    </ligand>
</feature>
<dbReference type="PROSITE" id="PS01359">
    <property type="entry name" value="ZF_PHD_1"/>
    <property type="match status" value="1"/>
</dbReference>
<feature type="binding site" evidence="8">
    <location>
        <position position="532"/>
    </location>
    <ligand>
        <name>Zn(2+)</name>
        <dbReference type="ChEBI" id="CHEBI:29105"/>
        <label>1</label>
    </ligand>
</feature>
<dbReference type="InterPro" id="IPR011011">
    <property type="entry name" value="Znf_FYVE_PHD"/>
</dbReference>
<feature type="region of interest" description="Disordered" evidence="10">
    <location>
        <begin position="145"/>
        <end position="164"/>
    </location>
</feature>
<evidence type="ECO:0000259" key="11">
    <source>
        <dbReference type="PROSITE" id="PS50016"/>
    </source>
</evidence>
<feature type="compositionally biased region" description="Low complexity" evidence="10">
    <location>
        <begin position="330"/>
        <end position="340"/>
    </location>
</feature>
<feature type="compositionally biased region" description="Low complexity" evidence="10">
    <location>
        <begin position="74"/>
        <end position="96"/>
    </location>
</feature>
<protein>
    <recommendedName>
        <fullName evidence="11">PHD-type domain-containing protein</fullName>
    </recommendedName>
</protein>
<dbReference type="Gene3D" id="3.30.40.10">
    <property type="entry name" value="Zinc/RING finger domain, C3HC4 (zinc finger)"/>
    <property type="match status" value="1"/>
</dbReference>
<gene>
    <name evidence="12" type="ORF">WR25_16183</name>
</gene>
<feature type="site" description="Histone H3K4me3 binding" evidence="7">
    <location>
        <position position="542"/>
    </location>
</feature>
<sequence length="616" mass="68784">MADLKILTDLESSTSQSAHLHKAFEASLSVPLTESTNELATARINRARPAEPIQLATGAPMEEQPPDGAEEPSRTSSNPAAATSSACSSTAEGSDSGPDNKDEEMDDKIDQSKEMGTQEVEAAAAEEHQGYYDTIVDGEFEEEFHESDFTEDGEEMSDEESEEIEEIEGEVYELEDGMEVELDDSETEETQTEVELQPLTREQEEDIDPRQLQRWERYWRHNDPEFLVGKSDEDEQMIEVIPPKRRRRLYRDLPYLPKRVIEYDEIEDVMNTNKASDFDRQRRGIFEEELFMLKRLKGLLQQSDAPTSTQTNGKTSSSSSSCVDHSDQPSTSGTQASSSKSQRKALEIPKITPQLTNEVLVETTGLQLASRVTQLIEAFEAAPVFRLIGKVNLPVDDADSEDAPPAKMSKKVKAPFEHSSALLSSSGAKAPASSAPSTSSSSSRPALIQAGPSGNRDDTPQPDDDEAPEEGEMERKKTRSRAKEEREKRPYNRKEKVDKDKDYVKEQQPKKRVSTRVRNTRNQKDDDEPTYCFCSRISFGEMIGCDNEKCEIEWFHFECIGLTTKPKGKWFCPNCRHPESAKMPKPNGSGSAGTSNGAINNNNHLSSMVKTNGTRD</sequence>
<dbReference type="PROSITE" id="PS50016">
    <property type="entry name" value="ZF_PHD_2"/>
    <property type="match status" value="1"/>
</dbReference>
<dbReference type="OrthoDB" id="5411773at2759"/>
<comment type="caution">
    <text evidence="12">The sequence shown here is derived from an EMBL/GenBank/DDBJ whole genome shotgun (WGS) entry which is preliminary data.</text>
</comment>